<dbReference type="EnsemblProtists" id="EKX39571">
    <property type="protein sequence ID" value="EKX39571"/>
    <property type="gene ID" value="GUITHDRAFT_114297"/>
</dbReference>
<reference evidence="1 3" key="1">
    <citation type="journal article" date="2012" name="Nature">
        <title>Algal genomes reveal evolutionary mosaicism and the fate of nucleomorphs.</title>
        <authorList>
            <consortium name="DOE Joint Genome Institute"/>
            <person name="Curtis B.A."/>
            <person name="Tanifuji G."/>
            <person name="Burki F."/>
            <person name="Gruber A."/>
            <person name="Irimia M."/>
            <person name="Maruyama S."/>
            <person name="Arias M.C."/>
            <person name="Ball S.G."/>
            <person name="Gile G.H."/>
            <person name="Hirakawa Y."/>
            <person name="Hopkins J.F."/>
            <person name="Kuo A."/>
            <person name="Rensing S.A."/>
            <person name="Schmutz J."/>
            <person name="Symeonidi A."/>
            <person name="Elias M."/>
            <person name="Eveleigh R.J."/>
            <person name="Herman E.K."/>
            <person name="Klute M.J."/>
            <person name="Nakayama T."/>
            <person name="Obornik M."/>
            <person name="Reyes-Prieto A."/>
            <person name="Armbrust E.V."/>
            <person name="Aves S.J."/>
            <person name="Beiko R.G."/>
            <person name="Coutinho P."/>
            <person name="Dacks J.B."/>
            <person name="Durnford D.G."/>
            <person name="Fast N.M."/>
            <person name="Green B.R."/>
            <person name="Grisdale C.J."/>
            <person name="Hempel F."/>
            <person name="Henrissat B."/>
            <person name="Hoppner M.P."/>
            <person name="Ishida K."/>
            <person name="Kim E."/>
            <person name="Koreny L."/>
            <person name="Kroth P.G."/>
            <person name="Liu Y."/>
            <person name="Malik S.B."/>
            <person name="Maier U.G."/>
            <person name="McRose D."/>
            <person name="Mock T."/>
            <person name="Neilson J.A."/>
            <person name="Onodera N.T."/>
            <person name="Poole A.M."/>
            <person name="Pritham E.J."/>
            <person name="Richards T.A."/>
            <person name="Rocap G."/>
            <person name="Roy S.W."/>
            <person name="Sarai C."/>
            <person name="Schaack S."/>
            <person name="Shirato S."/>
            <person name="Slamovits C.H."/>
            <person name="Spencer D.F."/>
            <person name="Suzuki S."/>
            <person name="Worden A.Z."/>
            <person name="Zauner S."/>
            <person name="Barry K."/>
            <person name="Bell C."/>
            <person name="Bharti A.K."/>
            <person name="Crow J.A."/>
            <person name="Grimwood J."/>
            <person name="Kramer R."/>
            <person name="Lindquist E."/>
            <person name="Lucas S."/>
            <person name="Salamov A."/>
            <person name="McFadden G.I."/>
            <person name="Lane C.E."/>
            <person name="Keeling P.J."/>
            <person name="Gray M.W."/>
            <person name="Grigoriev I.V."/>
            <person name="Archibald J.M."/>
        </authorList>
    </citation>
    <scope>NUCLEOTIDE SEQUENCE</scope>
    <source>
        <strain evidence="1 3">CCMP2712</strain>
    </source>
</reference>
<dbReference type="RefSeq" id="XP_005826551.1">
    <property type="nucleotide sequence ID" value="XM_005826494.1"/>
</dbReference>
<gene>
    <name evidence="1" type="ORF">GUITHDRAFT_114297</name>
</gene>
<protein>
    <submittedName>
        <fullName evidence="1 2">Uncharacterized protein</fullName>
    </submittedName>
</protein>
<dbReference type="PaxDb" id="55529-EKX39571"/>
<dbReference type="Proteomes" id="UP000011087">
    <property type="component" value="Unassembled WGS sequence"/>
</dbReference>
<reference evidence="2" key="3">
    <citation type="submission" date="2016-03" db="UniProtKB">
        <authorList>
            <consortium name="EnsemblProtists"/>
        </authorList>
    </citation>
    <scope>IDENTIFICATION</scope>
</reference>
<evidence type="ECO:0000313" key="2">
    <source>
        <dbReference type="EnsemblProtists" id="EKX39571"/>
    </source>
</evidence>
<dbReference type="HOGENOM" id="CLU_2377245_0_0_1"/>
<keyword evidence="3" id="KW-1185">Reference proteome</keyword>
<dbReference type="EMBL" id="JH993038">
    <property type="protein sequence ID" value="EKX39571.1"/>
    <property type="molecule type" value="Genomic_DNA"/>
</dbReference>
<evidence type="ECO:0000313" key="3">
    <source>
        <dbReference type="Proteomes" id="UP000011087"/>
    </source>
</evidence>
<reference evidence="3" key="2">
    <citation type="submission" date="2012-11" db="EMBL/GenBank/DDBJ databases">
        <authorList>
            <person name="Kuo A."/>
            <person name="Curtis B.A."/>
            <person name="Tanifuji G."/>
            <person name="Burki F."/>
            <person name="Gruber A."/>
            <person name="Irimia M."/>
            <person name="Maruyama S."/>
            <person name="Arias M.C."/>
            <person name="Ball S.G."/>
            <person name="Gile G.H."/>
            <person name="Hirakawa Y."/>
            <person name="Hopkins J.F."/>
            <person name="Rensing S.A."/>
            <person name="Schmutz J."/>
            <person name="Symeonidi A."/>
            <person name="Elias M."/>
            <person name="Eveleigh R.J."/>
            <person name="Herman E.K."/>
            <person name="Klute M.J."/>
            <person name="Nakayama T."/>
            <person name="Obornik M."/>
            <person name="Reyes-Prieto A."/>
            <person name="Armbrust E.V."/>
            <person name="Aves S.J."/>
            <person name="Beiko R.G."/>
            <person name="Coutinho P."/>
            <person name="Dacks J.B."/>
            <person name="Durnford D.G."/>
            <person name="Fast N.M."/>
            <person name="Green B.R."/>
            <person name="Grisdale C."/>
            <person name="Hempe F."/>
            <person name="Henrissat B."/>
            <person name="Hoppner M.P."/>
            <person name="Ishida K.-I."/>
            <person name="Kim E."/>
            <person name="Koreny L."/>
            <person name="Kroth P.G."/>
            <person name="Liu Y."/>
            <person name="Malik S.-B."/>
            <person name="Maier U.G."/>
            <person name="McRose D."/>
            <person name="Mock T."/>
            <person name="Neilson J.A."/>
            <person name="Onodera N.T."/>
            <person name="Poole A.M."/>
            <person name="Pritham E.J."/>
            <person name="Richards T.A."/>
            <person name="Rocap G."/>
            <person name="Roy S.W."/>
            <person name="Sarai C."/>
            <person name="Schaack S."/>
            <person name="Shirato S."/>
            <person name="Slamovits C.H."/>
            <person name="Spencer D.F."/>
            <person name="Suzuki S."/>
            <person name="Worden A.Z."/>
            <person name="Zauner S."/>
            <person name="Barry K."/>
            <person name="Bell C."/>
            <person name="Bharti A.K."/>
            <person name="Crow J.A."/>
            <person name="Grimwood J."/>
            <person name="Kramer R."/>
            <person name="Lindquist E."/>
            <person name="Lucas S."/>
            <person name="Salamov A."/>
            <person name="McFadden G.I."/>
            <person name="Lane C.E."/>
            <person name="Keeling P.J."/>
            <person name="Gray M.W."/>
            <person name="Grigoriev I.V."/>
            <person name="Archibald J.M."/>
        </authorList>
    </citation>
    <scope>NUCLEOTIDE SEQUENCE</scope>
    <source>
        <strain evidence="3">CCMP2712</strain>
    </source>
</reference>
<evidence type="ECO:0000313" key="1">
    <source>
        <dbReference type="EMBL" id="EKX39571.1"/>
    </source>
</evidence>
<dbReference type="GeneID" id="17296296"/>
<sequence>MCLLVSQPSSFISVDHAPTMHVYFCSDQESDAAISRDAPKPQERLVSSWCLSSEIAHLAIDSCGNFQPCSSYESYIAAHRNALRSSIDRHGNFAR</sequence>
<proteinExistence type="predicted"/>
<dbReference type="AlphaFoldDB" id="L1ITH6"/>
<name>L1ITH6_GUITC</name>
<accession>L1ITH6</accession>
<organism evidence="1">
    <name type="scientific">Guillardia theta (strain CCMP2712)</name>
    <name type="common">Cryptophyte</name>
    <dbReference type="NCBI Taxonomy" id="905079"/>
    <lineage>
        <taxon>Eukaryota</taxon>
        <taxon>Cryptophyceae</taxon>
        <taxon>Pyrenomonadales</taxon>
        <taxon>Geminigeraceae</taxon>
        <taxon>Guillardia</taxon>
    </lineage>
</organism>
<dbReference type="KEGG" id="gtt:GUITHDRAFT_114297"/>